<evidence type="ECO:0000313" key="3">
    <source>
        <dbReference type="Proteomes" id="UP001501920"/>
    </source>
</evidence>
<feature type="domain" description="Ig-like" evidence="1">
    <location>
        <begin position="131"/>
        <end position="197"/>
    </location>
</feature>
<reference evidence="2" key="3">
    <citation type="submission" date="2025-09" db="UniProtKB">
        <authorList>
            <consortium name="Ensembl"/>
        </authorList>
    </citation>
    <scope>IDENTIFICATION</scope>
</reference>
<dbReference type="Pfam" id="PF13895">
    <property type="entry name" value="Ig_2"/>
    <property type="match status" value="4"/>
</dbReference>
<dbReference type="PANTHER" id="PTHR46013">
    <property type="entry name" value="VASCULAR CELL ADHESION MOLECULE 1"/>
    <property type="match status" value="1"/>
</dbReference>
<feature type="domain" description="Ig-like" evidence="1">
    <location>
        <begin position="287"/>
        <end position="365"/>
    </location>
</feature>
<dbReference type="InterPro" id="IPR007110">
    <property type="entry name" value="Ig-like_dom"/>
</dbReference>
<reference evidence="2" key="2">
    <citation type="submission" date="2025-08" db="UniProtKB">
        <authorList>
            <consortium name="Ensembl"/>
        </authorList>
    </citation>
    <scope>IDENTIFICATION</scope>
</reference>
<dbReference type="PROSITE" id="PS50835">
    <property type="entry name" value="IG_LIKE"/>
    <property type="match status" value="4"/>
</dbReference>
<dbReference type="InterPro" id="IPR013783">
    <property type="entry name" value="Ig-like_fold"/>
</dbReference>
<dbReference type="AlphaFoldDB" id="A0A3B4C5J2"/>
<keyword evidence="3" id="KW-1185">Reference proteome</keyword>
<organism evidence="2 3">
    <name type="scientific">Pygocentrus nattereri</name>
    <name type="common">Red-bellied piranha</name>
    <dbReference type="NCBI Taxonomy" id="42514"/>
    <lineage>
        <taxon>Eukaryota</taxon>
        <taxon>Metazoa</taxon>
        <taxon>Chordata</taxon>
        <taxon>Craniata</taxon>
        <taxon>Vertebrata</taxon>
        <taxon>Euteleostomi</taxon>
        <taxon>Actinopterygii</taxon>
        <taxon>Neopterygii</taxon>
        <taxon>Teleostei</taxon>
        <taxon>Ostariophysi</taxon>
        <taxon>Characiformes</taxon>
        <taxon>Characoidei</taxon>
        <taxon>Pygocentrus</taxon>
    </lineage>
</organism>
<feature type="domain" description="Ig-like" evidence="1">
    <location>
        <begin position="36"/>
        <end position="115"/>
    </location>
</feature>
<protein>
    <recommendedName>
        <fullName evidence="1">Ig-like domain-containing protein</fullName>
    </recommendedName>
</protein>
<dbReference type="PANTHER" id="PTHR46013:SF4">
    <property type="entry name" value="B-CELL RECEPTOR CD22-RELATED"/>
    <property type="match status" value="1"/>
</dbReference>
<reference evidence="2 3" key="1">
    <citation type="submission" date="2020-10" db="EMBL/GenBank/DDBJ databases">
        <title>Pygocentrus nattereri (red-bellied piranha) genome, fPygNat1, primary haplotype.</title>
        <authorList>
            <person name="Myers G."/>
            <person name="Meyer A."/>
            <person name="Karagic N."/>
            <person name="Pippel M."/>
            <person name="Winkler S."/>
            <person name="Tracey A."/>
            <person name="Wood J."/>
            <person name="Formenti G."/>
            <person name="Howe K."/>
            <person name="Fedrigo O."/>
            <person name="Jarvis E.D."/>
        </authorList>
    </citation>
    <scope>NUCLEOTIDE SEQUENCE [LARGE SCALE GENOMIC DNA]</scope>
</reference>
<dbReference type="Ensembl" id="ENSPNAT00000004620.2">
    <property type="protein sequence ID" value="ENSPNAP00000005834.2"/>
    <property type="gene ID" value="ENSPNAG00000011947.2"/>
</dbReference>
<evidence type="ECO:0000313" key="2">
    <source>
        <dbReference type="Ensembl" id="ENSPNAP00000005834.2"/>
    </source>
</evidence>
<feature type="domain" description="Ig-like" evidence="1">
    <location>
        <begin position="202"/>
        <end position="280"/>
    </location>
</feature>
<gene>
    <name evidence="2" type="primary">LSAMP</name>
</gene>
<dbReference type="SMART" id="SM00408">
    <property type="entry name" value="IGc2"/>
    <property type="match status" value="4"/>
</dbReference>
<dbReference type="OMA" id="TWTINRK"/>
<dbReference type="InterPro" id="IPR036179">
    <property type="entry name" value="Ig-like_dom_sf"/>
</dbReference>
<accession>A0A3B4C5J2</accession>
<dbReference type="InterPro" id="IPR003598">
    <property type="entry name" value="Ig_sub2"/>
</dbReference>
<evidence type="ECO:0000259" key="1">
    <source>
        <dbReference type="PROSITE" id="PS50835"/>
    </source>
</evidence>
<dbReference type="SUPFAM" id="SSF48726">
    <property type="entry name" value="Immunoglobulin"/>
    <property type="match status" value="4"/>
</dbReference>
<dbReference type="InterPro" id="IPR003599">
    <property type="entry name" value="Ig_sub"/>
</dbReference>
<name>A0A3B4C5J2_PYGNA</name>
<sequence>MKKISSVDSGEYKCRSSNEHGEKLSEALTLNVLYGPKSVSVSISPSGEIVEGRSVNLTCSSDANPPVQNYTWFKGTSIVAEGETYTMKKISSVDSGEYKCRSSNEHGEKLSEALTLNVLYLQVEVPERVIEGDEVTLTCKTSFSLYYRPTFTWYRNGRYLSSNTDQLHLQPVSRENADRYRCAVWSKNLYSPEVTLNVRYPPKSVSVSISPSGEIVEGRSVTLTCSSDGNPPVEYNWIKGTSSVGKGETYTMKEISSVDSGEYKCRSSNEHGEKLSEALTLNVLYPPKSVSVSISPTGEIVEGRSVTLTCSSDGNPPVEYNWIKGTSSLGKGETYTMKKISSVDSGEYKCRSSNEHGEKLSEALTLNVLCEFVFICSSCSLFCRNSL</sequence>
<dbReference type="SMART" id="SM00409">
    <property type="entry name" value="IG"/>
    <property type="match status" value="4"/>
</dbReference>
<dbReference type="Gene3D" id="2.60.40.10">
    <property type="entry name" value="Immunoglobulins"/>
    <property type="match status" value="5"/>
</dbReference>
<proteinExistence type="predicted"/>
<dbReference type="GeneTree" id="ENSGT01010000222294"/>
<dbReference type="Proteomes" id="UP001501920">
    <property type="component" value="Chromosome 12"/>
</dbReference>